<dbReference type="GO" id="GO:0008312">
    <property type="term" value="F:7S RNA binding"/>
    <property type="evidence" value="ECO:0007669"/>
    <property type="project" value="InterPro"/>
</dbReference>
<dbReference type="SUPFAM" id="SSF54762">
    <property type="entry name" value="Signal recognition particle alu RNA binding heterodimer, SRP9/14"/>
    <property type="match status" value="1"/>
</dbReference>
<proteinExistence type="predicted"/>
<dbReference type="Gene3D" id="3.30.720.10">
    <property type="entry name" value="Signal recognition particle alu RNA binding heterodimer, srp9/1"/>
    <property type="match status" value="1"/>
</dbReference>
<feature type="domain" description="SRP9" evidence="1">
    <location>
        <begin position="5"/>
        <end position="56"/>
    </location>
</feature>
<dbReference type="GO" id="GO:0005786">
    <property type="term" value="C:signal recognition particle, endoplasmic reticulum targeting"/>
    <property type="evidence" value="ECO:0007669"/>
    <property type="project" value="TreeGrafter"/>
</dbReference>
<evidence type="ECO:0000259" key="1">
    <source>
        <dbReference type="Pfam" id="PF05486"/>
    </source>
</evidence>
<evidence type="ECO:0000313" key="2">
    <source>
        <dbReference type="EMBL" id="CEM12989.1"/>
    </source>
</evidence>
<reference evidence="2" key="1">
    <citation type="submission" date="2014-11" db="EMBL/GenBank/DDBJ databases">
        <authorList>
            <person name="Otto D Thomas"/>
            <person name="Naeem Raeece"/>
        </authorList>
    </citation>
    <scope>NUCLEOTIDE SEQUENCE</scope>
</reference>
<gene>
    <name evidence="2" type="ORF">Cvel_17061</name>
</gene>
<dbReference type="PhylomeDB" id="A0A0G4FHJ8"/>
<dbReference type="PANTHER" id="PTHR12834">
    <property type="entry name" value="SIGNAL RECOGNITION PARTICLE 9 KDA PROTEIN"/>
    <property type="match status" value="1"/>
</dbReference>
<protein>
    <recommendedName>
        <fullName evidence="1">SRP9 domain-containing protein</fullName>
    </recommendedName>
</protein>
<dbReference type="GO" id="GO:0006614">
    <property type="term" value="P:SRP-dependent cotranslational protein targeting to membrane"/>
    <property type="evidence" value="ECO:0007669"/>
    <property type="project" value="InterPro"/>
</dbReference>
<dbReference type="InterPro" id="IPR039432">
    <property type="entry name" value="SRP9_dom"/>
</dbReference>
<dbReference type="InterPro" id="IPR039914">
    <property type="entry name" value="SRP9-like"/>
</dbReference>
<dbReference type="InterPro" id="IPR009018">
    <property type="entry name" value="Signal_recog_particle_SRP9/14"/>
</dbReference>
<dbReference type="PANTHER" id="PTHR12834:SF12">
    <property type="entry name" value="SIGNAL RECOGNITION PARTICLE 9 KDA PROTEIN"/>
    <property type="match status" value="1"/>
</dbReference>
<accession>A0A0G4FHJ8</accession>
<dbReference type="VEuPathDB" id="CryptoDB:Cvel_17061"/>
<sequence length="303" mass="34787">MVNFENFEEFATAAWHLFCKRPLFTRYEIKYRHADRVVVLKVTDDIQCIKFKCTEQSSWRPVETLQALFLRWTVSPTESLDPSLKFDAMIAALASAQNGSDWFFTADRWSAGVAAGTEKKKQQQQEPDPPQRYWYQLWYADDASNTGWLRQLRAWLRELVKRAPAAGYVVEVDKLILAVFPQFMQKAKEIFVEFPDLQIVEGTRLVGGYVGMDGHREKWVQEKVKEWAGNVERVTTAAEFAPHEAYVACSKSLQYEWKFVVRVVPGVGGPRQMGQLEGTIRDRLIPALMKGRPNGGPPTQYDV</sequence>
<dbReference type="Pfam" id="PF05486">
    <property type="entry name" value="SRP9-21"/>
    <property type="match status" value="1"/>
</dbReference>
<dbReference type="AlphaFoldDB" id="A0A0G4FHJ8"/>
<name>A0A0G4FHJ8_9ALVE</name>
<organism evidence="2">
    <name type="scientific">Chromera velia CCMP2878</name>
    <dbReference type="NCBI Taxonomy" id="1169474"/>
    <lineage>
        <taxon>Eukaryota</taxon>
        <taxon>Sar</taxon>
        <taxon>Alveolata</taxon>
        <taxon>Colpodellida</taxon>
        <taxon>Chromeraceae</taxon>
        <taxon>Chromera</taxon>
    </lineage>
</organism>
<dbReference type="EMBL" id="CDMZ01000379">
    <property type="protein sequence ID" value="CEM12989.1"/>
    <property type="molecule type" value="Genomic_DNA"/>
</dbReference>